<name>G0NIF3_CAEBE</name>
<reference evidence="3" key="1">
    <citation type="submission" date="2011-07" db="EMBL/GenBank/DDBJ databases">
        <authorList>
            <consortium name="Caenorhabditis brenneri Sequencing and Analysis Consortium"/>
            <person name="Wilson R.K."/>
        </authorList>
    </citation>
    <scope>NUCLEOTIDE SEQUENCE [LARGE SCALE GENOMIC DNA]</scope>
    <source>
        <strain evidence="3">PB2801</strain>
    </source>
</reference>
<proteinExistence type="predicted"/>
<sequence length="82" mass="9093">MGSSHRYNVDDVFAESDDDDAEFRSSTWNFIENSSSSRDVKSESYMRSTPIRTPTAFNSRIGGKGSANGVETRTTFTELPST</sequence>
<dbReference type="AlphaFoldDB" id="G0NIF3"/>
<dbReference type="OrthoDB" id="10523183at2759"/>
<protein>
    <submittedName>
        <fullName evidence="2">Uncharacterized protein</fullName>
    </submittedName>
</protein>
<dbReference type="HOGENOM" id="CLU_2560303_0_0_1"/>
<dbReference type="InParanoid" id="G0NIF3"/>
<evidence type="ECO:0000256" key="1">
    <source>
        <dbReference type="SAM" id="MobiDB-lite"/>
    </source>
</evidence>
<feature type="region of interest" description="Disordered" evidence="1">
    <location>
        <begin position="53"/>
        <end position="82"/>
    </location>
</feature>
<gene>
    <name evidence="2" type="ORF">CAEBREN_30903</name>
</gene>
<evidence type="ECO:0000313" key="3">
    <source>
        <dbReference type="Proteomes" id="UP000008068"/>
    </source>
</evidence>
<dbReference type="Proteomes" id="UP000008068">
    <property type="component" value="Unassembled WGS sequence"/>
</dbReference>
<accession>G0NIF3</accession>
<keyword evidence="3" id="KW-1185">Reference proteome</keyword>
<dbReference type="eggNOG" id="ENOG502THUV">
    <property type="taxonomic scope" value="Eukaryota"/>
</dbReference>
<evidence type="ECO:0000313" key="2">
    <source>
        <dbReference type="EMBL" id="EGT31863.1"/>
    </source>
</evidence>
<dbReference type="EMBL" id="GL379890">
    <property type="protein sequence ID" value="EGT31863.1"/>
    <property type="molecule type" value="Genomic_DNA"/>
</dbReference>
<organism evidence="3">
    <name type="scientific">Caenorhabditis brenneri</name>
    <name type="common">Nematode worm</name>
    <dbReference type="NCBI Taxonomy" id="135651"/>
    <lineage>
        <taxon>Eukaryota</taxon>
        <taxon>Metazoa</taxon>
        <taxon>Ecdysozoa</taxon>
        <taxon>Nematoda</taxon>
        <taxon>Chromadorea</taxon>
        <taxon>Rhabditida</taxon>
        <taxon>Rhabditina</taxon>
        <taxon>Rhabditomorpha</taxon>
        <taxon>Rhabditoidea</taxon>
        <taxon>Rhabditidae</taxon>
        <taxon>Peloderinae</taxon>
        <taxon>Caenorhabditis</taxon>
    </lineage>
</organism>
<feature type="compositionally biased region" description="Polar residues" evidence="1">
    <location>
        <begin position="69"/>
        <end position="82"/>
    </location>
</feature>